<feature type="transmembrane region" description="Helical" evidence="1">
    <location>
        <begin position="616"/>
        <end position="633"/>
    </location>
</feature>
<dbReference type="OrthoDB" id="5135382at2"/>
<keyword evidence="3" id="KW-1185">Reference proteome</keyword>
<dbReference type="AlphaFoldDB" id="A0A1I5G9M2"/>
<keyword evidence="1" id="KW-0472">Membrane</keyword>
<dbReference type="InterPro" id="IPR043756">
    <property type="entry name" value="DUF5702"/>
</dbReference>
<feature type="transmembrane region" description="Helical" evidence="1">
    <location>
        <begin position="645"/>
        <end position="673"/>
    </location>
</feature>
<reference evidence="2 3" key="1">
    <citation type="submission" date="2016-10" db="EMBL/GenBank/DDBJ databases">
        <authorList>
            <person name="de Groot N.N."/>
        </authorList>
    </citation>
    <scope>NUCLEOTIDE SEQUENCE [LARGE SCALE GENOMIC DNA]</scope>
    <source>
        <strain evidence="2 3">DSM 1283</strain>
    </source>
</reference>
<name>A0A1I5G9M2_9FIRM</name>
<organism evidence="2 3">
    <name type="scientific">Anaerocolumna aminovalerica</name>
    <dbReference type="NCBI Taxonomy" id="1527"/>
    <lineage>
        <taxon>Bacteria</taxon>
        <taxon>Bacillati</taxon>
        <taxon>Bacillota</taxon>
        <taxon>Clostridia</taxon>
        <taxon>Lachnospirales</taxon>
        <taxon>Lachnospiraceae</taxon>
        <taxon>Anaerocolumna</taxon>
    </lineage>
</organism>
<dbReference type="Pfam" id="PF18960">
    <property type="entry name" value="DUF5702"/>
    <property type="match status" value="1"/>
</dbReference>
<proteinExistence type="predicted"/>
<dbReference type="RefSeq" id="WP_091686985.1">
    <property type="nucleotide sequence ID" value="NZ_BAABFM010000023.1"/>
</dbReference>
<keyword evidence="1" id="KW-0812">Transmembrane</keyword>
<evidence type="ECO:0000313" key="2">
    <source>
        <dbReference type="EMBL" id="SFO32533.1"/>
    </source>
</evidence>
<dbReference type="STRING" id="1527.SAMN04489757_11822"/>
<sequence>MKENQKGSITVFLSLVLLLVMAVIMTTIESARVNAGKVYANRALALAMDSVLAEFYGPLFQEYHIFGLEGSYGKKTLQPGSIETKIKNSMEYTFEPNKDLYYIDNYIPVENVNILDIQTTKLEIDNVNTLLDYNGDFFASQSISYIKYKELGNLSEKFLSKISLIEETEQAQSILNEKFKTEESIYKFDKNITKLMKLIDGITISEKGIEKGRNGIKVQESFVKKLFVLPVSSVNAGVYNPIVFNPLQNHYTNPIAIIDEIISTLDAIGDNLNLIDEARITYKFLSLIDQSVFTDEEELLQHQQALLNAYETLQNYIQIEQSLLKAVSEKTGSLEKLINGTLISIEKAIPVTEDLIIKQVEITGEINKYETLLNTSKDQLNQDFYEGLLEDFLMMEKYKGNHECGLEGYDFEGMKNTLISNQKVVGNAKNFLVTNISPTEPELLQAKSSFQNMKMAVMQYKYDYLIFDYTGLKEPEESEGFFESVRNLVESGIIGLVIENTEGLSDKVLDIEDLPSAILKVEESKEPDDISAIYAYVNLESGIESIIGTFDSSDDIMGAGNIVEGIGELILFQEYLFEHFQHYNEKDLKDALTALDYELEYIIMGKRKDVNNLKAIIMRILLIRTIMNVISLMGDGKRNGDARLLAAAFVGFTGLPALVTIVKTLILFIWSFVESIVDVAALLEGKEIPFLKGKNDILLELHEIILINKTFIKSKADSIKENNSSFALSYKDYLRIFLFMESQRSKNFRSMDLIQENLQLRYEDSFLMQNCLYGFGINGEFGMEEKFIALPFVKDFLNAGESSYSFKIIKEYSY</sequence>
<evidence type="ECO:0000256" key="1">
    <source>
        <dbReference type="SAM" id="Phobius"/>
    </source>
</evidence>
<accession>A0A1I5G9M2</accession>
<evidence type="ECO:0000313" key="3">
    <source>
        <dbReference type="Proteomes" id="UP000198806"/>
    </source>
</evidence>
<keyword evidence="1" id="KW-1133">Transmembrane helix</keyword>
<gene>
    <name evidence="2" type="ORF">SAMN04489757_11822</name>
</gene>
<dbReference type="Proteomes" id="UP000198806">
    <property type="component" value="Unassembled WGS sequence"/>
</dbReference>
<protein>
    <submittedName>
        <fullName evidence="2">Uncharacterized protein</fullName>
    </submittedName>
</protein>
<dbReference type="EMBL" id="FOWD01000018">
    <property type="protein sequence ID" value="SFO32533.1"/>
    <property type="molecule type" value="Genomic_DNA"/>
</dbReference>